<organism evidence="2 3">
    <name type="scientific">Seiridium cardinale</name>
    <dbReference type="NCBI Taxonomy" id="138064"/>
    <lineage>
        <taxon>Eukaryota</taxon>
        <taxon>Fungi</taxon>
        <taxon>Dikarya</taxon>
        <taxon>Ascomycota</taxon>
        <taxon>Pezizomycotina</taxon>
        <taxon>Sordariomycetes</taxon>
        <taxon>Xylariomycetidae</taxon>
        <taxon>Amphisphaeriales</taxon>
        <taxon>Sporocadaceae</taxon>
        <taxon>Seiridium</taxon>
    </lineage>
</organism>
<feature type="region of interest" description="Disordered" evidence="1">
    <location>
        <begin position="1"/>
        <end position="74"/>
    </location>
</feature>
<reference evidence="2 3" key="1">
    <citation type="submission" date="2024-02" db="EMBL/GenBank/DDBJ databases">
        <title>First draft genome assembly of two strains of Seiridium cardinale.</title>
        <authorList>
            <person name="Emiliani G."/>
            <person name="Scali E."/>
        </authorList>
    </citation>
    <scope>NUCLEOTIDE SEQUENCE [LARGE SCALE GENOMIC DNA]</scope>
    <source>
        <strain evidence="2 3">BM-138-000479</strain>
    </source>
</reference>
<name>A0ABR2X9N9_9PEZI</name>
<accession>A0ABR2X9N9</accession>
<comment type="caution">
    <text evidence="2">The sequence shown here is derived from an EMBL/GenBank/DDBJ whole genome shotgun (WGS) entry which is preliminary data.</text>
</comment>
<protein>
    <submittedName>
        <fullName evidence="2">Uncharacterized protein</fullName>
    </submittedName>
</protein>
<feature type="compositionally biased region" description="Gly residues" evidence="1">
    <location>
        <begin position="20"/>
        <end position="43"/>
    </location>
</feature>
<sequence>MPEKVDRGSCLSRPKDNSGTSGGASGGNNGGGGGSGGGGGRSGGSATRDRGSRGNSSGGSSGGGGGGRAADSEADVVVGMDRRWYRWAERAIGTSWLEILGWQILASSTDFDRKYFIVTTAN</sequence>
<proteinExistence type="predicted"/>
<evidence type="ECO:0000256" key="1">
    <source>
        <dbReference type="SAM" id="MobiDB-lite"/>
    </source>
</evidence>
<dbReference type="EMBL" id="JARVKM010000091">
    <property type="protein sequence ID" value="KAK9770506.1"/>
    <property type="molecule type" value="Genomic_DNA"/>
</dbReference>
<evidence type="ECO:0000313" key="2">
    <source>
        <dbReference type="EMBL" id="KAK9770506.1"/>
    </source>
</evidence>
<feature type="compositionally biased region" description="Gly residues" evidence="1">
    <location>
        <begin position="56"/>
        <end position="68"/>
    </location>
</feature>
<gene>
    <name evidence="2" type="ORF">SCAR479_12777</name>
</gene>
<keyword evidence="3" id="KW-1185">Reference proteome</keyword>
<evidence type="ECO:0000313" key="3">
    <source>
        <dbReference type="Proteomes" id="UP001465668"/>
    </source>
</evidence>
<dbReference type="Proteomes" id="UP001465668">
    <property type="component" value="Unassembled WGS sequence"/>
</dbReference>